<protein>
    <submittedName>
        <fullName evidence="1">Uncharacterized protein</fullName>
    </submittedName>
</protein>
<dbReference type="EMBL" id="REGN01001111">
    <property type="protein sequence ID" value="RNA36946.1"/>
    <property type="molecule type" value="Genomic_DNA"/>
</dbReference>
<proteinExistence type="predicted"/>
<dbReference type="AlphaFoldDB" id="A0A3M7SMI9"/>
<gene>
    <name evidence="1" type="ORF">BpHYR1_037043</name>
</gene>
<accession>A0A3M7SMI9</accession>
<reference evidence="1 2" key="1">
    <citation type="journal article" date="2018" name="Sci. Rep.">
        <title>Genomic signatures of local adaptation to the degree of environmental predictability in rotifers.</title>
        <authorList>
            <person name="Franch-Gras L."/>
            <person name="Hahn C."/>
            <person name="Garcia-Roger E.M."/>
            <person name="Carmona M.J."/>
            <person name="Serra M."/>
            <person name="Gomez A."/>
        </authorList>
    </citation>
    <scope>NUCLEOTIDE SEQUENCE [LARGE SCALE GENOMIC DNA]</scope>
    <source>
        <strain evidence="1">HYR1</strain>
    </source>
</reference>
<comment type="caution">
    <text evidence="1">The sequence shown here is derived from an EMBL/GenBank/DDBJ whole genome shotgun (WGS) entry which is preliminary data.</text>
</comment>
<evidence type="ECO:0000313" key="1">
    <source>
        <dbReference type="EMBL" id="RNA36946.1"/>
    </source>
</evidence>
<dbReference type="Proteomes" id="UP000276133">
    <property type="component" value="Unassembled WGS sequence"/>
</dbReference>
<keyword evidence="2" id="KW-1185">Reference proteome</keyword>
<name>A0A3M7SMI9_BRAPC</name>
<organism evidence="1 2">
    <name type="scientific">Brachionus plicatilis</name>
    <name type="common">Marine rotifer</name>
    <name type="synonym">Brachionus muelleri</name>
    <dbReference type="NCBI Taxonomy" id="10195"/>
    <lineage>
        <taxon>Eukaryota</taxon>
        <taxon>Metazoa</taxon>
        <taxon>Spiralia</taxon>
        <taxon>Gnathifera</taxon>
        <taxon>Rotifera</taxon>
        <taxon>Eurotatoria</taxon>
        <taxon>Monogononta</taxon>
        <taxon>Pseudotrocha</taxon>
        <taxon>Ploima</taxon>
        <taxon>Brachionidae</taxon>
        <taxon>Brachionus</taxon>
    </lineage>
</organism>
<evidence type="ECO:0000313" key="2">
    <source>
        <dbReference type="Proteomes" id="UP000276133"/>
    </source>
</evidence>
<sequence>MLTRNSSSWTEKMVGRPVLVDAYLPFRWLTIVCLGTLTILKTPLFIKSNSTLSGGTKETKKFTWKNKIISVLMNGYKNINHFDLNLIMSHYYT</sequence>